<accession>A0ABR1UAY6</accession>
<sequence length="107" mass="11962">MATLFGIYHLTEPPRPRSSATPPSQPASAARNRAGLASGKRKSSKSTSRTNMQADRQDAREVRVQRFRAALDNIRNPEAAVVTPEQQQEEEDQDKEGEERRSRNPCS</sequence>
<keyword evidence="3" id="KW-1185">Reference proteome</keyword>
<evidence type="ECO:0000256" key="1">
    <source>
        <dbReference type="SAM" id="MobiDB-lite"/>
    </source>
</evidence>
<comment type="caution">
    <text evidence="2">The sequence shown here is derived from an EMBL/GenBank/DDBJ whole genome shotgun (WGS) entry which is preliminary data.</text>
</comment>
<evidence type="ECO:0000313" key="3">
    <source>
        <dbReference type="Proteomes" id="UP001444661"/>
    </source>
</evidence>
<feature type="compositionally biased region" description="Acidic residues" evidence="1">
    <location>
        <begin position="87"/>
        <end position="96"/>
    </location>
</feature>
<feature type="compositionally biased region" description="Basic and acidic residues" evidence="1">
    <location>
        <begin position="55"/>
        <end position="64"/>
    </location>
</feature>
<feature type="compositionally biased region" description="Low complexity" evidence="1">
    <location>
        <begin position="17"/>
        <end position="31"/>
    </location>
</feature>
<feature type="region of interest" description="Disordered" evidence="1">
    <location>
        <begin position="1"/>
        <end position="107"/>
    </location>
</feature>
<name>A0ABR1UAY6_9PEZI</name>
<evidence type="ECO:0000313" key="2">
    <source>
        <dbReference type="EMBL" id="KAK8055083.1"/>
    </source>
</evidence>
<dbReference type="EMBL" id="JAQQWK010000001">
    <property type="protein sequence ID" value="KAK8055083.1"/>
    <property type="molecule type" value="Genomic_DNA"/>
</dbReference>
<proteinExistence type="predicted"/>
<feature type="compositionally biased region" description="Basic and acidic residues" evidence="1">
    <location>
        <begin position="97"/>
        <end position="107"/>
    </location>
</feature>
<dbReference type="Proteomes" id="UP001444661">
    <property type="component" value="Unassembled WGS sequence"/>
</dbReference>
<protein>
    <submittedName>
        <fullName evidence="2">Uncharacterized protein</fullName>
    </submittedName>
</protein>
<reference evidence="2 3" key="1">
    <citation type="submission" date="2023-01" db="EMBL/GenBank/DDBJ databases">
        <title>Analysis of 21 Apiospora genomes using comparative genomics revels a genus with tremendous synthesis potential of carbohydrate active enzymes and secondary metabolites.</title>
        <authorList>
            <person name="Sorensen T."/>
        </authorList>
    </citation>
    <scope>NUCLEOTIDE SEQUENCE [LARGE SCALE GENOMIC DNA]</scope>
    <source>
        <strain evidence="2 3">CBS 33761</strain>
    </source>
</reference>
<organism evidence="2 3">
    <name type="scientific">Apiospora rasikravindrae</name>
    <dbReference type="NCBI Taxonomy" id="990691"/>
    <lineage>
        <taxon>Eukaryota</taxon>
        <taxon>Fungi</taxon>
        <taxon>Dikarya</taxon>
        <taxon>Ascomycota</taxon>
        <taxon>Pezizomycotina</taxon>
        <taxon>Sordariomycetes</taxon>
        <taxon>Xylariomycetidae</taxon>
        <taxon>Amphisphaeriales</taxon>
        <taxon>Apiosporaceae</taxon>
        <taxon>Apiospora</taxon>
    </lineage>
</organism>
<gene>
    <name evidence="2" type="ORF">PG993_000310</name>
</gene>